<proteinExistence type="predicted"/>
<reference evidence="2 3" key="1">
    <citation type="submission" date="2013-01" db="EMBL/GenBank/DDBJ databases">
        <authorList>
            <person name="Harkins D.M."/>
            <person name="Durkin A.S."/>
            <person name="Brinkac L.M."/>
            <person name="Haft D.H."/>
            <person name="Selengut J.D."/>
            <person name="Sanka R."/>
            <person name="DePew J."/>
            <person name="Purushe J."/>
            <person name="Peacock S.J."/>
            <person name="Thaipadungpanit J."/>
            <person name="Wuthiekanun V.W."/>
            <person name="Day N.P."/>
            <person name="Vinetz J.M."/>
            <person name="Sutton G.G."/>
            <person name="Nierman W.C."/>
            <person name="Fouts D.E."/>
        </authorList>
    </citation>
    <scope>NUCLEOTIDE SEQUENCE [LARGE SCALE GENOMIC DNA]</scope>
    <source>
        <strain evidence="2 3">FPW1039</strain>
    </source>
</reference>
<accession>A0A0F6ILF6</accession>
<dbReference type="AlphaFoldDB" id="A0A0F6ILF6"/>
<evidence type="ECO:0000313" key="3">
    <source>
        <dbReference type="Proteomes" id="UP000012164"/>
    </source>
</evidence>
<sequence length="70" mass="7396">KEVETISYSQMISKEKPSSSPSGISLLEEVKLAKIKGYTGDSCSECGSFEMVRNGSCLKCMSCGSTTGCS</sequence>
<evidence type="ECO:0000256" key="1">
    <source>
        <dbReference type="SAM" id="MobiDB-lite"/>
    </source>
</evidence>
<organism evidence="2 3">
    <name type="scientific">Leptospira interrogans str. FPW1039</name>
    <dbReference type="NCBI Taxonomy" id="1193040"/>
    <lineage>
        <taxon>Bacteria</taxon>
        <taxon>Pseudomonadati</taxon>
        <taxon>Spirochaetota</taxon>
        <taxon>Spirochaetia</taxon>
        <taxon>Leptospirales</taxon>
        <taxon>Leptospiraceae</taxon>
        <taxon>Leptospira</taxon>
    </lineage>
</organism>
<feature type="region of interest" description="Disordered" evidence="1">
    <location>
        <begin position="1"/>
        <end position="22"/>
    </location>
</feature>
<dbReference type="Proteomes" id="UP000012164">
    <property type="component" value="Unassembled WGS sequence"/>
</dbReference>
<comment type="caution">
    <text evidence="2">The sequence shown here is derived from an EMBL/GenBank/DDBJ whole genome shotgun (WGS) entry which is preliminary data.</text>
</comment>
<protein>
    <submittedName>
        <fullName evidence="2">Putative ribonucleotide-pyrophosphate reductase subunit alpha</fullName>
    </submittedName>
</protein>
<gene>
    <name evidence="2" type="ORF">LEP1GSC079_1155</name>
</gene>
<dbReference type="EMBL" id="AKWR02000001">
    <property type="protein sequence ID" value="EMJ38881.1"/>
    <property type="molecule type" value="Genomic_DNA"/>
</dbReference>
<evidence type="ECO:0000313" key="2">
    <source>
        <dbReference type="EMBL" id="EMJ38881.1"/>
    </source>
</evidence>
<feature type="non-terminal residue" evidence="2">
    <location>
        <position position="1"/>
    </location>
</feature>
<name>A0A0F6ILF6_LEPIR</name>